<evidence type="ECO:0000313" key="1">
    <source>
        <dbReference type="EMBL" id="MBT0994819.1"/>
    </source>
</evidence>
<dbReference type="RefSeq" id="WP_214350366.1">
    <property type="nucleotide sequence ID" value="NZ_JAHBOH010000001.1"/>
</dbReference>
<evidence type="ECO:0000313" key="2">
    <source>
        <dbReference type="Proteomes" id="UP000722125"/>
    </source>
</evidence>
<evidence type="ECO:0008006" key="3">
    <source>
        <dbReference type="Google" id="ProtNLM"/>
    </source>
</evidence>
<reference evidence="1 2" key="1">
    <citation type="submission" date="2021-05" db="EMBL/GenBank/DDBJ databases">
        <title>Description of Cellulomonas sp. DKR-3 sp. nov.</title>
        <authorList>
            <person name="Dahal R.H."/>
            <person name="Chaudhary D.K."/>
        </authorList>
    </citation>
    <scope>NUCLEOTIDE SEQUENCE [LARGE SCALE GENOMIC DNA]</scope>
    <source>
        <strain evidence="1 2">DKR-3</strain>
    </source>
</reference>
<gene>
    <name evidence="1" type="ORF">KIN34_11060</name>
</gene>
<comment type="caution">
    <text evidence="1">The sequence shown here is derived from an EMBL/GenBank/DDBJ whole genome shotgun (WGS) entry which is preliminary data.</text>
</comment>
<organism evidence="1 2">
    <name type="scientific">Cellulomonas fulva</name>
    <dbReference type="NCBI Taxonomy" id="2835530"/>
    <lineage>
        <taxon>Bacteria</taxon>
        <taxon>Bacillati</taxon>
        <taxon>Actinomycetota</taxon>
        <taxon>Actinomycetes</taxon>
        <taxon>Micrococcales</taxon>
        <taxon>Cellulomonadaceae</taxon>
        <taxon>Cellulomonas</taxon>
    </lineage>
</organism>
<sequence length="318" mass="34405">MTRIPTPDEVLALAAEQAGLVTRAQLEAHGITARALRARLVHEWRLVLPGVVLLSRLALPTEARPLAAQLMAGQDARITGRAGARLLGLANAGEVRQVDLLVPATRATRTVAFVRLSRTDRMPAAATRFGLLAVAPPARVVGDACRATADLRYARALVIEAVQRRKVTVATMFDELFAGPTRGSATLRAAIEAAGSGAWSVAEHDLIRVVRRSRVLPEPWPNPMLRDPSGGALPTPDLWFDDVGLAVQVHSHAHHAAGEQWTATIRADSALAEAGVLRLAFTPREIRREPDQVLDRIERAHRSLTAARRPQVVALRRA</sequence>
<dbReference type="EMBL" id="JAHBOH010000001">
    <property type="protein sequence ID" value="MBT0994819.1"/>
    <property type="molecule type" value="Genomic_DNA"/>
</dbReference>
<proteinExistence type="predicted"/>
<dbReference type="Proteomes" id="UP000722125">
    <property type="component" value="Unassembled WGS sequence"/>
</dbReference>
<keyword evidence="2" id="KW-1185">Reference proteome</keyword>
<name>A0ABS5U092_9CELL</name>
<protein>
    <recommendedName>
        <fullName evidence="3">DUF559 domain-containing protein</fullName>
    </recommendedName>
</protein>
<accession>A0ABS5U092</accession>